<evidence type="ECO:0000256" key="7">
    <source>
        <dbReference type="RuleBase" id="RU004326"/>
    </source>
</evidence>
<dbReference type="Pfam" id="PF02880">
    <property type="entry name" value="PGM_PMM_III"/>
    <property type="match status" value="1"/>
</dbReference>
<dbReference type="GO" id="GO:0005975">
    <property type="term" value="P:carbohydrate metabolic process"/>
    <property type="evidence" value="ECO:0007669"/>
    <property type="project" value="InterPro"/>
</dbReference>
<evidence type="ECO:0000259" key="8">
    <source>
        <dbReference type="Pfam" id="PF00408"/>
    </source>
</evidence>
<protein>
    <submittedName>
        <fullName evidence="12">Phosphomannomutase</fullName>
    </submittedName>
</protein>
<dbReference type="InterPro" id="IPR005845">
    <property type="entry name" value="A-D-PHexomutase_a/b/a-II"/>
</dbReference>
<organism evidence="12 13">
    <name type="scientific">[Actinomadura] parvosata subsp. kistnae</name>
    <dbReference type="NCBI Taxonomy" id="1909395"/>
    <lineage>
        <taxon>Bacteria</taxon>
        <taxon>Bacillati</taxon>
        <taxon>Actinomycetota</taxon>
        <taxon>Actinomycetes</taxon>
        <taxon>Streptosporangiales</taxon>
        <taxon>Streptosporangiaceae</taxon>
        <taxon>Nonomuraea</taxon>
    </lineage>
</organism>
<dbReference type="Pfam" id="PF02878">
    <property type="entry name" value="PGM_PMM_I"/>
    <property type="match status" value="1"/>
</dbReference>
<dbReference type="InterPro" id="IPR005844">
    <property type="entry name" value="A-D-PHexomutase_a/b/a-I"/>
</dbReference>
<dbReference type="KEGG" id="noa:BKM31_39575"/>
<dbReference type="CDD" id="cd05799">
    <property type="entry name" value="PGM2"/>
    <property type="match status" value="1"/>
</dbReference>
<evidence type="ECO:0000256" key="1">
    <source>
        <dbReference type="ARBA" id="ARBA00001946"/>
    </source>
</evidence>
<evidence type="ECO:0000256" key="2">
    <source>
        <dbReference type="ARBA" id="ARBA00010231"/>
    </source>
</evidence>
<sequence>MTVLEAARAWLAQDPDPGTRAELSALIDAGDLAALEERFGAKLEFGTAGLRGELGAGPNRMNRVTVMRAAAGLAAVLGPGRHVVIGYDARHKSDVFARDTAAVLTGAGLHASLLPHPLPTPVLAFAVRHLGADAGVTVTASHNPPRDNGYKVYWGDGSQIVPPVDAEISAAIDAVGRVDELPLNGPGTLTELGEGIVDDYLDAVTALPLGDARDLRVAYTPLHGVGAATLTDAFLRAGFESPMAVEEQRNPDPDFPTVAFPNPEEPGAMDLAVALAAKLGADLVLANDPDADRCAVGVPLAGGGVRMLTGDEVGGLLAEHVITHTSGDRMVATTIVSSSLLSKIARAHGVRYGETLTGFKWITKAGPGLVFGYEEALGYSLGTDAGLPVNDKDGIGAALTVAAIAAAAKRDGRTLLDLLDDQARRYGLHATSQLSFRVADLSLITAAMTRLRADRTPVLGGRAVERVDDLSRGDGGLPPTDGLRYRLSGDARVVVRPSGTEPKLKCYLEVVVPVTGTPAQARAVADEQLAALRSDLTARLGL</sequence>
<evidence type="ECO:0000259" key="9">
    <source>
        <dbReference type="Pfam" id="PF02878"/>
    </source>
</evidence>
<keyword evidence="13" id="KW-1185">Reference proteome</keyword>
<dbReference type="GO" id="GO:0000287">
    <property type="term" value="F:magnesium ion binding"/>
    <property type="evidence" value="ECO:0007669"/>
    <property type="project" value="InterPro"/>
</dbReference>
<reference evidence="13" key="1">
    <citation type="journal article" date="2017" name="Med. Chem. Commun.">
        <title>Nonomuraea sp. ATCC 55076 harbours the largest actinomycete chromosome to date and the kistamicin biosynthetic gene cluster.</title>
        <authorList>
            <person name="Nazari B."/>
            <person name="Forneris C.C."/>
            <person name="Gibson M.I."/>
            <person name="Moon K."/>
            <person name="Schramma K.R."/>
            <person name="Seyedsayamdost M.R."/>
        </authorList>
    </citation>
    <scope>NUCLEOTIDE SEQUENCE [LARGE SCALE GENOMIC DNA]</scope>
    <source>
        <strain evidence="13">ATCC 55076</strain>
    </source>
</reference>
<dbReference type="GO" id="GO:0006166">
    <property type="term" value="P:purine ribonucleoside salvage"/>
    <property type="evidence" value="ECO:0007669"/>
    <property type="project" value="TreeGrafter"/>
</dbReference>
<dbReference type="GO" id="GO:0008973">
    <property type="term" value="F:phosphopentomutase activity"/>
    <property type="evidence" value="ECO:0007669"/>
    <property type="project" value="TreeGrafter"/>
</dbReference>
<dbReference type="OrthoDB" id="9806956at2"/>
<evidence type="ECO:0000256" key="4">
    <source>
        <dbReference type="ARBA" id="ARBA00022723"/>
    </source>
</evidence>
<accession>A0A1V0A952</accession>
<dbReference type="PROSITE" id="PS00710">
    <property type="entry name" value="PGM_PMM"/>
    <property type="match status" value="1"/>
</dbReference>
<gene>
    <name evidence="12" type="ORF">BKM31_39575</name>
</gene>
<proteinExistence type="inferred from homology"/>
<dbReference type="PANTHER" id="PTHR45745:SF1">
    <property type="entry name" value="PHOSPHOGLUCOMUTASE 2B-RELATED"/>
    <property type="match status" value="1"/>
</dbReference>
<dbReference type="InterPro" id="IPR005843">
    <property type="entry name" value="A-D-PHexomutase_C"/>
</dbReference>
<dbReference type="AlphaFoldDB" id="A0A1V0A952"/>
<feature type="domain" description="Alpha-D-phosphohexomutase C-terminal" evidence="8">
    <location>
        <begin position="473"/>
        <end position="510"/>
    </location>
</feature>
<evidence type="ECO:0000256" key="6">
    <source>
        <dbReference type="ARBA" id="ARBA00023235"/>
    </source>
</evidence>
<evidence type="ECO:0000256" key="3">
    <source>
        <dbReference type="ARBA" id="ARBA00022553"/>
    </source>
</evidence>
<dbReference type="InterPro" id="IPR005841">
    <property type="entry name" value="Alpha-D-phosphohexomutase_SF"/>
</dbReference>
<evidence type="ECO:0000256" key="5">
    <source>
        <dbReference type="ARBA" id="ARBA00022842"/>
    </source>
</evidence>
<dbReference type="EMBL" id="CP017717">
    <property type="protein sequence ID" value="AQZ66737.1"/>
    <property type="molecule type" value="Genomic_DNA"/>
</dbReference>
<dbReference type="STRING" id="1909395.BKM31_39575"/>
<dbReference type="PANTHER" id="PTHR45745">
    <property type="entry name" value="PHOSPHOMANNOMUTASE 45A"/>
    <property type="match status" value="1"/>
</dbReference>
<dbReference type="SUPFAM" id="SSF53738">
    <property type="entry name" value="Phosphoglucomutase, first 3 domains"/>
    <property type="match status" value="3"/>
</dbReference>
<dbReference type="InterPro" id="IPR005846">
    <property type="entry name" value="A-D-PHexomutase_a/b/a-III"/>
</dbReference>
<dbReference type="Gene3D" id="3.40.120.10">
    <property type="entry name" value="Alpha-D-Glucose-1,6-Bisphosphate, subunit A, domain 3"/>
    <property type="match status" value="3"/>
</dbReference>
<evidence type="ECO:0000313" key="12">
    <source>
        <dbReference type="EMBL" id="AQZ66737.1"/>
    </source>
</evidence>
<keyword evidence="3" id="KW-0597">Phosphoprotein</keyword>
<feature type="domain" description="Alpha-D-phosphohexomutase alpha/beta/alpha" evidence="10">
    <location>
        <begin position="199"/>
        <end position="296"/>
    </location>
</feature>
<evidence type="ECO:0000259" key="10">
    <source>
        <dbReference type="Pfam" id="PF02879"/>
    </source>
</evidence>
<dbReference type="PRINTS" id="PR00509">
    <property type="entry name" value="PGMPMM"/>
</dbReference>
<dbReference type="InterPro" id="IPR016066">
    <property type="entry name" value="A-D-PHexomutase_CS"/>
</dbReference>
<dbReference type="SUPFAM" id="SSF55957">
    <property type="entry name" value="Phosphoglucomutase, C-terminal domain"/>
    <property type="match status" value="1"/>
</dbReference>
<evidence type="ECO:0000313" key="13">
    <source>
        <dbReference type="Proteomes" id="UP000190797"/>
    </source>
</evidence>
<dbReference type="Gene3D" id="3.30.310.50">
    <property type="entry name" value="Alpha-D-phosphohexomutase, C-terminal domain"/>
    <property type="match status" value="1"/>
</dbReference>
<keyword evidence="4 7" id="KW-0479">Metal-binding</keyword>
<dbReference type="InterPro" id="IPR036900">
    <property type="entry name" value="A-D-PHexomutase_C_sf"/>
</dbReference>
<dbReference type="Pfam" id="PF00408">
    <property type="entry name" value="PGM_PMM_IV"/>
    <property type="match status" value="1"/>
</dbReference>
<keyword evidence="6" id="KW-0413">Isomerase</keyword>
<dbReference type="Proteomes" id="UP000190797">
    <property type="component" value="Chromosome"/>
</dbReference>
<dbReference type="RefSeq" id="WP_080043023.1">
    <property type="nucleotide sequence ID" value="NZ_CP017717.1"/>
</dbReference>
<feature type="domain" description="Alpha-D-phosphohexomutase alpha/beta/alpha" evidence="9">
    <location>
        <begin position="43"/>
        <end position="174"/>
    </location>
</feature>
<name>A0A1V0A952_9ACTN</name>
<dbReference type="InterPro" id="IPR016055">
    <property type="entry name" value="A-D-PHexomutase_a/b/a-I/II/III"/>
</dbReference>
<keyword evidence="5 7" id="KW-0460">Magnesium</keyword>
<comment type="cofactor">
    <cofactor evidence="1">
        <name>Mg(2+)</name>
        <dbReference type="ChEBI" id="CHEBI:18420"/>
    </cofactor>
</comment>
<dbReference type="Pfam" id="PF02879">
    <property type="entry name" value="PGM_PMM_II"/>
    <property type="match status" value="1"/>
</dbReference>
<feature type="domain" description="Alpha-D-phosphohexomutase alpha/beta/alpha" evidence="11">
    <location>
        <begin position="310"/>
        <end position="425"/>
    </location>
</feature>
<comment type="similarity">
    <text evidence="2 7">Belongs to the phosphohexose mutase family.</text>
</comment>
<evidence type="ECO:0000259" key="11">
    <source>
        <dbReference type="Pfam" id="PF02880"/>
    </source>
</evidence>